<organism evidence="2 3">
    <name type="scientific">Hydrobacter penzbergensis</name>
    <dbReference type="NCBI Taxonomy" id="1235997"/>
    <lineage>
        <taxon>Bacteria</taxon>
        <taxon>Pseudomonadati</taxon>
        <taxon>Bacteroidota</taxon>
        <taxon>Chitinophagia</taxon>
        <taxon>Chitinophagales</taxon>
        <taxon>Chitinophagaceae</taxon>
        <taxon>Hydrobacter</taxon>
    </lineage>
</organism>
<proteinExistence type="predicted"/>
<dbReference type="AlphaFoldDB" id="A0A8X8LCI5"/>
<reference evidence="2 3" key="1">
    <citation type="submission" date="2016-10" db="EMBL/GenBank/DDBJ databases">
        <authorList>
            <person name="Varghese N."/>
            <person name="Submissions S."/>
        </authorList>
    </citation>
    <scope>NUCLEOTIDE SEQUENCE [LARGE SCALE GENOMIC DNA]</scope>
    <source>
        <strain evidence="2 3">DSM 25353</strain>
    </source>
</reference>
<dbReference type="RefSeq" id="WP_092721310.1">
    <property type="nucleotide sequence ID" value="NZ_FNNO01000001.1"/>
</dbReference>
<dbReference type="EMBL" id="FNNO01000001">
    <property type="protein sequence ID" value="SDW05144.1"/>
    <property type="molecule type" value="Genomic_DNA"/>
</dbReference>
<sequence>MKTYEYIITFKSRNQKIVDRISLIMLIMAVVVFIFSIFTASAIKTILFLSIIVLLMVGYTAYLKMRENKGQAVHYRIALLLAACGWYLLPHGLIPFIAYLLAALLEKQAKFPQEVAFDKDEIVINSFPRKHYQWSDMNNVVLKDNLLTIDFKNNKLVQKETESPVTDTMEAEFNEFCKQHLN</sequence>
<feature type="transmembrane region" description="Helical" evidence="1">
    <location>
        <begin position="77"/>
        <end position="102"/>
    </location>
</feature>
<comment type="caution">
    <text evidence="2">The sequence shown here is derived from an EMBL/GenBank/DDBJ whole genome shotgun (WGS) entry which is preliminary data.</text>
</comment>
<evidence type="ECO:0000313" key="2">
    <source>
        <dbReference type="EMBL" id="SDW05144.1"/>
    </source>
</evidence>
<feature type="transmembrane region" description="Helical" evidence="1">
    <location>
        <begin position="46"/>
        <end position="65"/>
    </location>
</feature>
<keyword evidence="1" id="KW-1133">Transmembrane helix</keyword>
<keyword evidence="3" id="KW-1185">Reference proteome</keyword>
<gene>
    <name evidence="2" type="ORF">SAMN05444410_101116</name>
</gene>
<protein>
    <recommendedName>
        <fullName evidence="4">YcxB-like protein</fullName>
    </recommendedName>
</protein>
<name>A0A8X8LCI5_9BACT</name>
<evidence type="ECO:0000313" key="3">
    <source>
        <dbReference type="Proteomes" id="UP000198711"/>
    </source>
</evidence>
<evidence type="ECO:0008006" key="4">
    <source>
        <dbReference type="Google" id="ProtNLM"/>
    </source>
</evidence>
<accession>A0A8X8LCI5</accession>
<evidence type="ECO:0000256" key="1">
    <source>
        <dbReference type="SAM" id="Phobius"/>
    </source>
</evidence>
<keyword evidence="1" id="KW-0812">Transmembrane</keyword>
<feature type="transmembrane region" description="Helical" evidence="1">
    <location>
        <begin position="21"/>
        <end position="40"/>
    </location>
</feature>
<dbReference type="Proteomes" id="UP000198711">
    <property type="component" value="Unassembled WGS sequence"/>
</dbReference>
<keyword evidence="1" id="KW-0472">Membrane</keyword>